<dbReference type="HOGENOM" id="CLU_005947_5_0_1"/>
<keyword evidence="13" id="KW-1185">Reference proteome</keyword>
<keyword evidence="7 10" id="KW-1133">Transmembrane helix</keyword>
<evidence type="ECO:0000256" key="4">
    <source>
        <dbReference type="ARBA" id="ARBA00022538"/>
    </source>
</evidence>
<keyword evidence="5 10" id="KW-0812">Transmembrane</keyword>
<evidence type="ECO:0000256" key="2">
    <source>
        <dbReference type="ARBA" id="ARBA00009137"/>
    </source>
</evidence>
<feature type="transmembrane region" description="Helical" evidence="10">
    <location>
        <begin position="412"/>
        <end position="436"/>
    </location>
</feature>
<evidence type="ECO:0000256" key="11">
    <source>
        <dbReference type="SAM" id="MobiDB-lite"/>
    </source>
</evidence>
<evidence type="ECO:0000256" key="8">
    <source>
        <dbReference type="ARBA" id="ARBA00023065"/>
    </source>
</evidence>
<evidence type="ECO:0000256" key="1">
    <source>
        <dbReference type="ARBA" id="ARBA00004141"/>
    </source>
</evidence>
<accession>A0A084QZ16</accession>
<keyword evidence="9 10" id="KW-0472">Membrane</keyword>
<name>A0A084QZ16_STAC4</name>
<dbReference type="OMA" id="YLDECGQ"/>
<dbReference type="NCBIfam" id="TIGR00934">
    <property type="entry name" value="2a38euk"/>
    <property type="match status" value="1"/>
</dbReference>
<feature type="transmembrane region" description="Helical" evidence="10">
    <location>
        <begin position="474"/>
        <end position="494"/>
    </location>
</feature>
<gene>
    <name evidence="12" type="ORF">S40285_00041</name>
</gene>
<dbReference type="InterPro" id="IPR003445">
    <property type="entry name" value="Cat_transpt"/>
</dbReference>
<dbReference type="GO" id="GO:0140107">
    <property type="term" value="F:high-affinity potassium ion transmembrane transporter activity"/>
    <property type="evidence" value="ECO:0007669"/>
    <property type="project" value="TreeGrafter"/>
</dbReference>
<evidence type="ECO:0000256" key="7">
    <source>
        <dbReference type="ARBA" id="ARBA00022989"/>
    </source>
</evidence>
<comment type="caution">
    <text evidence="10">Lacks conserved residue(s) required for the propagation of feature annotation.</text>
</comment>
<keyword evidence="4 10" id="KW-0633">Potassium transport</keyword>
<evidence type="ECO:0000256" key="6">
    <source>
        <dbReference type="ARBA" id="ARBA00022958"/>
    </source>
</evidence>
<evidence type="ECO:0000313" key="13">
    <source>
        <dbReference type="Proteomes" id="UP000028524"/>
    </source>
</evidence>
<keyword evidence="3 10" id="KW-0813">Transport</keyword>
<dbReference type="AlphaFoldDB" id="A0A084QZ16"/>
<dbReference type="Proteomes" id="UP000028524">
    <property type="component" value="Unassembled WGS sequence"/>
</dbReference>
<organism evidence="12 13">
    <name type="scientific">Stachybotrys chlorohalonatus (strain IBT 40285)</name>
    <dbReference type="NCBI Taxonomy" id="1283841"/>
    <lineage>
        <taxon>Eukaryota</taxon>
        <taxon>Fungi</taxon>
        <taxon>Dikarya</taxon>
        <taxon>Ascomycota</taxon>
        <taxon>Pezizomycotina</taxon>
        <taxon>Sordariomycetes</taxon>
        <taxon>Hypocreomycetidae</taxon>
        <taxon>Hypocreales</taxon>
        <taxon>Stachybotryaceae</taxon>
        <taxon>Stachybotrys</taxon>
    </lineage>
</organism>
<sequence>MALVCFLTIFAGGNVAAIDAFLFGSSAATHSGLNPIDVMELRLFQQLAVYFIPMVTNIGFINIMVVVVRLFWFHKHLKKMAPSLLSARSRRLVRRDSTSSRDPYDGETGRGDLQTISSPRSITFSAPTKLSPSEDTDAEPKLSNEDMAVDSDREDVPPADYRVGDASPTDTDRGDRPSHITFDVSSDVQRKTDSALYIPGPRDRDRGHPLVELNKNMSRSRDSVGLPDTFTRTNSANMQELRRRRTDGGGIRLGEAKSMDRVVDVASSIFVIGSERRRRERRNSLSSQQQQSQPQPVSLNEMPFLSRQATLGRNSQFRNLTSEDREELGGIEYRSLKLLLKIVVGYFVGFHVFGVICIVPWILNAQPRYTDYLAETGTNQVWWAIYSAQTMFNNLGLTLTPDSMISFRDSEWLMIIMSFLAFAGNTFYPVFLRLIIYTMHKLVPRHSSIREPLGFLLQHPRRCYTLLFPSTPTWILFGILFALNFIDTILIIVLDLDNPEVNVLPMGQRILAAIFQAASARHTGTSTFNLANVSPAVQFSLLVMMYISVFPIAISIRASNTYEERSLGIYESQPNIEDVDENNRASYLLKHMQNQLSFDLWYIFMGIFCISIAEAERIMDPNEPGIGLFPIFFEVTSAYANVGLSLGYPTVATSLSGKLTTFSKVIICLTMLRGRHRGLPYQLDRAIMLPDEQLIEDDAMSVHENRSRRADTS</sequence>
<feature type="region of interest" description="Disordered" evidence="11">
    <location>
        <begin position="95"/>
        <end position="180"/>
    </location>
</feature>
<dbReference type="OrthoDB" id="9999863at2759"/>
<evidence type="ECO:0000256" key="9">
    <source>
        <dbReference type="ARBA" id="ARBA00023136"/>
    </source>
</evidence>
<dbReference type="GO" id="GO:0005886">
    <property type="term" value="C:plasma membrane"/>
    <property type="evidence" value="ECO:0007669"/>
    <property type="project" value="InterPro"/>
</dbReference>
<dbReference type="PANTHER" id="PTHR31064">
    <property type="entry name" value="POTASSIUM TRANSPORT PROTEIN DDB_G0292412-RELATED"/>
    <property type="match status" value="1"/>
</dbReference>
<feature type="compositionally biased region" description="Low complexity" evidence="11">
    <location>
        <begin position="284"/>
        <end position="299"/>
    </location>
</feature>
<comment type="similarity">
    <text evidence="2 10">Belongs to the TrkH potassium transport family.</text>
</comment>
<evidence type="ECO:0000313" key="12">
    <source>
        <dbReference type="EMBL" id="KFA69201.1"/>
    </source>
</evidence>
<dbReference type="GO" id="GO:1990573">
    <property type="term" value="P:potassium ion import across plasma membrane"/>
    <property type="evidence" value="ECO:0007669"/>
    <property type="project" value="TreeGrafter"/>
</dbReference>
<dbReference type="Pfam" id="PF02386">
    <property type="entry name" value="TrkH"/>
    <property type="match status" value="1"/>
</dbReference>
<dbReference type="InterPro" id="IPR051143">
    <property type="entry name" value="TrkH_K-transport"/>
</dbReference>
<comment type="subcellular location">
    <subcellularLocation>
        <location evidence="1">Membrane</location>
        <topology evidence="1">Multi-pass membrane protein</topology>
    </subcellularLocation>
</comment>
<proteinExistence type="inferred from homology"/>
<dbReference type="EMBL" id="KL659601">
    <property type="protein sequence ID" value="KFA69201.1"/>
    <property type="molecule type" value="Genomic_DNA"/>
</dbReference>
<feature type="compositionally biased region" description="Polar residues" evidence="11">
    <location>
        <begin position="114"/>
        <end position="133"/>
    </location>
</feature>
<feature type="transmembrane region" description="Helical" evidence="10">
    <location>
        <begin position="338"/>
        <end position="363"/>
    </location>
</feature>
<feature type="transmembrane region" description="Helical" evidence="10">
    <location>
        <begin position="536"/>
        <end position="556"/>
    </location>
</feature>
<dbReference type="GO" id="GO:0030007">
    <property type="term" value="P:intracellular potassium ion homeostasis"/>
    <property type="evidence" value="ECO:0007669"/>
    <property type="project" value="UniProtKB-UniRule"/>
</dbReference>
<feature type="transmembrane region" description="Helical" evidence="10">
    <location>
        <begin position="47"/>
        <end position="72"/>
    </location>
</feature>
<dbReference type="STRING" id="1283841.A0A084QZ16"/>
<dbReference type="InterPro" id="IPR004773">
    <property type="entry name" value="K/Na_transp_Trk1/HKT1"/>
</dbReference>
<feature type="region of interest" description="Disordered" evidence="11">
    <location>
        <begin position="280"/>
        <end position="299"/>
    </location>
</feature>
<dbReference type="PANTHER" id="PTHR31064:SF5">
    <property type="entry name" value="POTASSIUM ION TRANSPORTER (EUROFUNG)"/>
    <property type="match status" value="1"/>
</dbReference>
<keyword evidence="8 10" id="KW-0406">Ion transport</keyword>
<evidence type="ECO:0000256" key="3">
    <source>
        <dbReference type="ARBA" id="ARBA00022448"/>
    </source>
</evidence>
<dbReference type="PIRSF" id="PIRSF002450">
    <property type="entry name" value="K+_transpter_TRK"/>
    <property type="match status" value="1"/>
</dbReference>
<evidence type="ECO:0000256" key="5">
    <source>
        <dbReference type="ARBA" id="ARBA00022692"/>
    </source>
</evidence>
<evidence type="ECO:0000256" key="10">
    <source>
        <dbReference type="PIRNR" id="PIRNR002450"/>
    </source>
</evidence>
<protein>
    <recommendedName>
        <fullName evidence="10">Potassium transport protein</fullName>
    </recommendedName>
</protein>
<feature type="compositionally biased region" description="Basic and acidic residues" evidence="11">
    <location>
        <begin position="138"/>
        <end position="156"/>
    </location>
</feature>
<feature type="compositionally biased region" description="Basic and acidic residues" evidence="11">
    <location>
        <begin position="95"/>
        <end position="110"/>
    </location>
</feature>
<reference evidence="12 13" key="1">
    <citation type="journal article" date="2014" name="BMC Genomics">
        <title>Comparative genome sequencing reveals chemotype-specific gene clusters in the toxigenic black mold Stachybotrys.</title>
        <authorList>
            <person name="Semeiks J."/>
            <person name="Borek D."/>
            <person name="Otwinowski Z."/>
            <person name="Grishin N.V."/>
        </authorList>
    </citation>
    <scope>NUCLEOTIDE SEQUENCE [LARGE SCALE GENOMIC DNA]</scope>
    <source>
        <strain evidence="12 13">IBT 40285</strain>
    </source>
</reference>
<keyword evidence="6 10" id="KW-0630">Potassium</keyword>
<dbReference type="InterPro" id="IPR015958">
    <property type="entry name" value="Trk1_fungi"/>
</dbReference>
<dbReference type="InParanoid" id="A0A084QZ16"/>